<dbReference type="GO" id="GO:0005524">
    <property type="term" value="F:ATP binding"/>
    <property type="evidence" value="ECO:0007669"/>
    <property type="project" value="UniProtKB-KW"/>
</dbReference>
<evidence type="ECO:0000259" key="11">
    <source>
        <dbReference type="Pfam" id="PF07730"/>
    </source>
</evidence>
<dbReference type="PANTHER" id="PTHR24421">
    <property type="entry name" value="NITRATE/NITRITE SENSOR PROTEIN NARX-RELATED"/>
    <property type="match status" value="1"/>
</dbReference>
<keyword evidence="10" id="KW-1133">Transmembrane helix</keyword>
<dbReference type="Gene3D" id="3.30.565.10">
    <property type="entry name" value="Histidine kinase-like ATPase, C-terminal domain"/>
    <property type="match status" value="1"/>
</dbReference>
<dbReference type="GO" id="GO:0016020">
    <property type="term" value="C:membrane"/>
    <property type="evidence" value="ECO:0007669"/>
    <property type="project" value="InterPro"/>
</dbReference>
<evidence type="ECO:0000256" key="6">
    <source>
        <dbReference type="ARBA" id="ARBA00022777"/>
    </source>
</evidence>
<comment type="caution">
    <text evidence="12">The sequence shown here is derived from an EMBL/GenBank/DDBJ whole genome shotgun (WGS) entry which is preliminary data.</text>
</comment>
<dbReference type="OrthoDB" id="227596at2"/>
<dbReference type="PANTHER" id="PTHR24421:SF10">
    <property type="entry name" value="NITRATE_NITRITE SENSOR PROTEIN NARQ"/>
    <property type="match status" value="1"/>
</dbReference>
<feature type="transmembrane region" description="Helical" evidence="10">
    <location>
        <begin position="58"/>
        <end position="88"/>
    </location>
</feature>
<keyword evidence="3" id="KW-0597">Phosphoprotein</keyword>
<dbReference type="InterPro" id="IPR036890">
    <property type="entry name" value="HATPase_C_sf"/>
</dbReference>
<accession>D7WDC5</accession>
<dbReference type="Proteomes" id="UP000004208">
    <property type="component" value="Unassembled WGS sequence"/>
</dbReference>
<evidence type="ECO:0000256" key="9">
    <source>
        <dbReference type="SAM" id="Coils"/>
    </source>
</evidence>
<evidence type="ECO:0000256" key="10">
    <source>
        <dbReference type="SAM" id="Phobius"/>
    </source>
</evidence>
<evidence type="ECO:0000256" key="8">
    <source>
        <dbReference type="ARBA" id="ARBA00023012"/>
    </source>
</evidence>
<dbReference type="Gene3D" id="1.20.5.1930">
    <property type="match status" value="1"/>
</dbReference>
<name>D7WDC5_9CORY</name>
<dbReference type="HOGENOM" id="CLU_000445_20_1_11"/>
<dbReference type="InterPro" id="IPR050482">
    <property type="entry name" value="Sensor_HK_TwoCompSys"/>
</dbReference>
<keyword evidence="4" id="KW-0808">Transferase</keyword>
<evidence type="ECO:0000256" key="5">
    <source>
        <dbReference type="ARBA" id="ARBA00022741"/>
    </source>
</evidence>
<reference evidence="12" key="1">
    <citation type="submission" date="2010-06" db="EMBL/GenBank/DDBJ databases">
        <authorList>
            <person name="Muzny D."/>
            <person name="Qin X."/>
            <person name="Buhay C."/>
            <person name="Dugan-Rocha S."/>
            <person name="Ding Y."/>
            <person name="Chen G."/>
            <person name="Hawes A."/>
            <person name="Holder M."/>
            <person name="Jhangiani S."/>
            <person name="Johnson A."/>
            <person name="Khan Z."/>
            <person name="Li Z."/>
            <person name="Liu W."/>
            <person name="Liu X."/>
            <person name="Perez L."/>
            <person name="Shen H."/>
            <person name="Wang Q."/>
            <person name="Watt J."/>
            <person name="Xi L."/>
            <person name="Xin Y."/>
            <person name="Zhou J."/>
            <person name="Deng J."/>
            <person name="Jiang H."/>
            <person name="Liu Y."/>
            <person name="Qu J."/>
            <person name="Song X.-Z."/>
            <person name="Zhang L."/>
            <person name="Villasana D."/>
            <person name="Johnson A."/>
            <person name="Liu J."/>
            <person name="Liyanage D."/>
            <person name="Lorensuhewa L."/>
            <person name="Robinson T."/>
            <person name="Song A."/>
            <person name="Song B.-B."/>
            <person name="Dinh H."/>
            <person name="Thornton R."/>
            <person name="Coyle M."/>
            <person name="Francisco L."/>
            <person name="Jackson L."/>
            <person name="Javaid M."/>
            <person name="Korchina V."/>
            <person name="Kovar C."/>
            <person name="Mata R."/>
            <person name="Mathew T."/>
            <person name="Ngo R."/>
            <person name="Nguyen L."/>
            <person name="Nguyen N."/>
            <person name="Okwuonu G."/>
            <person name="Ongeri F."/>
            <person name="Pham C."/>
            <person name="Simmons D."/>
            <person name="Wilczek-Boney K."/>
            <person name="Hale W."/>
            <person name="Jakkamsetti A."/>
            <person name="Pham P."/>
            <person name="Ruth R."/>
            <person name="San Lucas F."/>
            <person name="Warren J."/>
            <person name="Zhang J."/>
            <person name="Zhao Z."/>
            <person name="Zhou C."/>
            <person name="Zhu D."/>
            <person name="Lee S."/>
            <person name="Bess C."/>
            <person name="Blankenburg K."/>
            <person name="Forbes L."/>
            <person name="Fu Q."/>
            <person name="Gubbala S."/>
            <person name="Hirani K."/>
            <person name="Jayaseelan J.C."/>
            <person name="Lara F."/>
            <person name="Munidasa M."/>
            <person name="Palculict T."/>
            <person name="Patil S."/>
            <person name="Pu L.-L."/>
            <person name="Saada N."/>
            <person name="Tang L."/>
            <person name="Weissenberger G."/>
            <person name="Zhu Y."/>
            <person name="Hemphill L."/>
            <person name="Shang Y."/>
            <person name="Youmans B."/>
            <person name="Ayvaz T."/>
            <person name="Ross M."/>
            <person name="Santibanez J."/>
            <person name="Aqrawi P."/>
            <person name="Gross S."/>
            <person name="Joshi V."/>
            <person name="Fowler G."/>
            <person name="Nazareth L."/>
            <person name="Reid J."/>
            <person name="Worley K."/>
            <person name="Petrosino J."/>
            <person name="Highlander S."/>
            <person name="Gibbs R."/>
        </authorList>
    </citation>
    <scope>NUCLEOTIDE SEQUENCE [LARGE SCALE GENOMIC DNA]</scope>
    <source>
        <strain evidence="12">ATCC 33030</strain>
    </source>
</reference>
<comment type="catalytic activity">
    <reaction evidence="1">
        <text>ATP + protein L-histidine = ADP + protein N-phospho-L-histidine.</text>
        <dbReference type="EC" id="2.7.13.3"/>
    </reaction>
</comment>
<feature type="coiled-coil region" evidence="9">
    <location>
        <begin position="157"/>
        <end position="184"/>
    </location>
</feature>
<evidence type="ECO:0000313" key="12">
    <source>
        <dbReference type="EMBL" id="EFK54156.1"/>
    </source>
</evidence>
<feature type="transmembrane region" description="Helical" evidence="10">
    <location>
        <begin position="131"/>
        <end position="148"/>
    </location>
</feature>
<evidence type="ECO:0000313" key="13">
    <source>
        <dbReference type="Proteomes" id="UP000004208"/>
    </source>
</evidence>
<evidence type="ECO:0000256" key="7">
    <source>
        <dbReference type="ARBA" id="ARBA00022840"/>
    </source>
</evidence>
<dbReference type="GO" id="GO:0046983">
    <property type="term" value="F:protein dimerization activity"/>
    <property type="evidence" value="ECO:0007669"/>
    <property type="project" value="InterPro"/>
</dbReference>
<dbReference type="GO" id="GO:0000155">
    <property type="term" value="F:phosphorelay sensor kinase activity"/>
    <property type="evidence" value="ECO:0007669"/>
    <property type="project" value="InterPro"/>
</dbReference>
<dbReference type="EC" id="2.7.13.3" evidence="2"/>
<evidence type="ECO:0000256" key="4">
    <source>
        <dbReference type="ARBA" id="ARBA00022679"/>
    </source>
</evidence>
<evidence type="ECO:0000256" key="1">
    <source>
        <dbReference type="ARBA" id="ARBA00000085"/>
    </source>
</evidence>
<keyword evidence="7" id="KW-0067">ATP-binding</keyword>
<keyword evidence="8" id="KW-0902">Two-component regulatory system</keyword>
<feature type="domain" description="Signal transduction histidine kinase subgroup 3 dimerisation and phosphoacceptor" evidence="11">
    <location>
        <begin position="179"/>
        <end position="238"/>
    </location>
</feature>
<dbReference type="InterPro" id="IPR011712">
    <property type="entry name" value="Sig_transdc_His_kin_sub3_dim/P"/>
</dbReference>
<keyword evidence="5" id="KW-0547">Nucleotide-binding</keyword>
<keyword evidence="10" id="KW-0472">Membrane</keyword>
<dbReference type="CDD" id="cd16917">
    <property type="entry name" value="HATPase_UhpB-NarQ-NarX-like"/>
    <property type="match status" value="1"/>
</dbReference>
<feature type="transmembrane region" description="Helical" evidence="10">
    <location>
        <begin position="100"/>
        <end position="125"/>
    </location>
</feature>
<dbReference type="AlphaFoldDB" id="D7WDC5"/>
<dbReference type="eggNOG" id="COG4585">
    <property type="taxonomic scope" value="Bacteria"/>
</dbReference>
<keyword evidence="6 12" id="KW-0418">Kinase</keyword>
<dbReference type="EMBL" id="ACLJ02000003">
    <property type="protein sequence ID" value="EFK54156.1"/>
    <property type="molecule type" value="Genomic_DNA"/>
</dbReference>
<organism evidence="12 13">
    <name type="scientific">Corynebacterium genitalium ATCC 33030</name>
    <dbReference type="NCBI Taxonomy" id="585529"/>
    <lineage>
        <taxon>Bacteria</taxon>
        <taxon>Bacillati</taxon>
        <taxon>Actinomycetota</taxon>
        <taxon>Actinomycetes</taxon>
        <taxon>Mycobacteriales</taxon>
        <taxon>Corynebacteriaceae</taxon>
        <taxon>Corynebacterium</taxon>
    </lineage>
</organism>
<keyword evidence="9" id="KW-0175">Coiled coil</keyword>
<dbReference type="STRING" id="585529.HMPREF0291_11813"/>
<keyword evidence="13" id="KW-1185">Reference proteome</keyword>
<evidence type="ECO:0000256" key="3">
    <source>
        <dbReference type="ARBA" id="ARBA00022553"/>
    </source>
</evidence>
<dbReference type="RefSeq" id="WP_005290502.1">
    <property type="nucleotide sequence ID" value="NZ_CM000961.1"/>
</dbReference>
<keyword evidence="10" id="KW-0812">Transmembrane</keyword>
<protein>
    <recommendedName>
        <fullName evidence="2">histidine kinase</fullName>
        <ecNumber evidence="2">2.7.13.3</ecNumber>
    </recommendedName>
</protein>
<sequence length="375" mass="40315">MKIQSSHVSLRDVGLALLLVSFGQIGPLTNGPSIIDGALAVCAATAPFTRWRWPLPTIGVAIILLAACAFQPELPIGTVSVAVFMAYTARRHLPSPLRDVTTAALLAGVFVATTFISAPLVAVPFPQRVPYIAWSVTLLVVGLLMGELRRRAIETAEKEMQFQLERQRDELERASAEQRAHLAREIHDIVTHSLTVIVAQTDGALYGSDRDAALRTISSVSRESLRQMRGIVGLLRDPDPRPLTPLSTKLDIDELVTTSRAGGLDVRVNVSGEQPVQLDPATSLTAHRIVQEALTNALKHGDGHAHLTVSWAADEVGIRVDNRFEPGAHTGPGHGLTGMHERAALIDGSVTSAPAGSNTWVMQARLPLSITSEVR</sequence>
<evidence type="ECO:0000256" key="2">
    <source>
        <dbReference type="ARBA" id="ARBA00012438"/>
    </source>
</evidence>
<gene>
    <name evidence="12" type="ORF">HMPREF0291_11813</name>
</gene>
<dbReference type="SUPFAM" id="SSF55874">
    <property type="entry name" value="ATPase domain of HSP90 chaperone/DNA topoisomerase II/histidine kinase"/>
    <property type="match status" value="1"/>
</dbReference>
<dbReference type="Pfam" id="PF07730">
    <property type="entry name" value="HisKA_3"/>
    <property type="match status" value="1"/>
</dbReference>
<proteinExistence type="predicted"/>